<proteinExistence type="predicted"/>
<dbReference type="OrthoDB" id="2523927at2759"/>
<dbReference type="AlphaFoldDB" id="A0A8H7YBM9"/>
<feature type="region of interest" description="Disordered" evidence="1">
    <location>
        <begin position="366"/>
        <end position="403"/>
    </location>
</feature>
<dbReference type="InterPro" id="IPR000719">
    <property type="entry name" value="Prot_kinase_dom"/>
</dbReference>
<feature type="compositionally biased region" description="Basic and acidic residues" evidence="1">
    <location>
        <begin position="379"/>
        <end position="391"/>
    </location>
</feature>
<dbReference type="GO" id="GO:0004672">
    <property type="term" value="F:protein kinase activity"/>
    <property type="evidence" value="ECO:0007669"/>
    <property type="project" value="InterPro"/>
</dbReference>
<dbReference type="InterPro" id="IPR011009">
    <property type="entry name" value="Kinase-like_dom_sf"/>
</dbReference>
<dbReference type="PROSITE" id="PS50011">
    <property type="entry name" value="PROTEIN_KINASE_DOM"/>
    <property type="match status" value="1"/>
</dbReference>
<gene>
    <name evidence="3" type="ORF">JR316_001351</name>
</gene>
<dbReference type="Pfam" id="PF00069">
    <property type="entry name" value="Pkinase"/>
    <property type="match status" value="1"/>
</dbReference>
<sequence length="658" mass="74378">MLPSRVQPFLNQVFNANYNLDIIPDEAERPKDPIVAPFNFYDRHVASNFALQRVVCLSDIPQVLSATCDIAVNTFWANGNKFSTDEYSFKMEIPEIEFTDARTVRQYYRIHIGPIAQAFTSKLCVHPHVKTWPSILEFMFHDHIGASYMSESILTITRDPKGGVFLSNKLKGKLTQPTIKTLNALLTNHPTLAMWHVFPMVSPFTTILQSISAGTEFKWETSHTGGYRFLTQTLPPTDAKSLSNKLSRSGTSHRSLKKNKLDRSTIAKVGKYVTPPSTVQRSRYRPDFKHYLQCAWTQASIHDTTYIILHCGRYERIGIRHRATQTLYLSGVIDTVSIQDPCYRKLHIGLHIAIFQDALERMKASETSSIPPASKAVKRSSDGVEGLERPPPKRQRSSKVPSVATEVHDSIAKHLVHRKLALVSLDYGVFSSSVPSSFRRIGESCKRDLPTESTDWTKDVYTQKKFNDKEYITLKLLAPLGRGAVGVVHPAQTEVMLSSGVVVKGSLVVKLAFSEEQQSKLKAEFEMYCRMSRLSSIKGVLDVHGLFYDVESNVMALLMADGGKTLRQREIERTGKFAEQVTTTQEEREAFTRALESIHQADIRHCDIRADNLTIDSDGKVYIIDFDCAEWHSPDSLSDETSRLNEVLEGNYIQRLHY</sequence>
<dbReference type="SUPFAM" id="SSF56112">
    <property type="entry name" value="Protein kinase-like (PK-like)"/>
    <property type="match status" value="1"/>
</dbReference>
<dbReference type="Gene3D" id="3.30.200.20">
    <property type="entry name" value="Phosphorylase Kinase, domain 1"/>
    <property type="match status" value="1"/>
</dbReference>
<comment type="caution">
    <text evidence="3">The sequence shown here is derived from an EMBL/GenBank/DDBJ whole genome shotgun (WGS) entry which is preliminary data.</text>
</comment>
<evidence type="ECO:0000256" key="1">
    <source>
        <dbReference type="SAM" id="MobiDB-lite"/>
    </source>
</evidence>
<evidence type="ECO:0000313" key="3">
    <source>
        <dbReference type="EMBL" id="KAG5174688.1"/>
    </source>
</evidence>
<name>A0A8H7YBM9_PSICU</name>
<dbReference type="GO" id="GO:0005524">
    <property type="term" value="F:ATP binding"/>
    <property type="evidence" value="ECO:0007669"/>
    <property type="project" value="InterPro"/>
</dbReference>
<evidence type="ECO:0000259" key="2">
    <source>
        <dbReference type="PROSITE" id="PS50011"/>
    </source>
</evidence>
<organism evidence="3">
    <name type="scientific">Psilocybe cubensis</name>
    <name type="common">Psychedelic mushroom</name>
    <name type="synonym">Stropharia cubensis</name>
    <dbReference type="NCBI Taxonomy" id="181762"/>
    <lineage>
        <taxon>Eukaryota</taxon>
        <taxon>Fungi</taxon>
        <taxon>Dikarya</taxon>
        <taxon>Basidiomycota</taxon>
        <taxon>Agaricomycotina</taxon>
        <taxon>Agaricomycetes</taxon>
        <taxon>Agaricomycetidae</taxon>
        <taxon>Agaricales</taxon>
        <taxon>Agaricineae</taxon>
        <taxon>Strophariaceae</taxon>
        <taxon>Psilocybe</taxon>
    </lineage>
</organism>
<reference evidence="3" key="1">
    <citation type="submission" date="2021-02" db="EMBL/GenBank/DDBJ databases">
        <title>Psilocybe cubensis genome.</title>
        <authorList>
            <person name="Mckernan K.J."/>
            <person name="Crawford S."/>
            <person name="Trippe A."/>
            <person name="Kane L.T."/>
            <person name="Mclaughlin S."/>
        </authorList>
    </citation>
    <scope>NUCLEOTIDE SEQUENCE [LARGE SCALE GENOMIC DNA]</scope>
    <source>
        <strain evidence="3">MGC-MH-2018</strain>
    </source>
</reference>
<accession>A0A8H7YBM9</accession>
<protein>
    <recommendedName>
        <fullName evidence="2">Protein kinase domain-containing protein</fullName>
    </recommendedName>
</protein>
<dbReference type="Gene3D" id="1.10.510.10">
    <property type="entry name" value="Transferase(Phosphotransferase) domain 1"/>
    <property type="match status" value="1"/>
</dbReference>
<feature type="domain" description="Protein kinase" evidence="2">
    <location>
        <begin position="474"/>
        <end position="658"/>
    </location>
</feature>
<dbReference type="EMBL" id="JAFIQS010000001">
    <property type="protein sequence ID" value="KAG5174688.1"/>
    <property type="molecule type" value="Genomic_DNA"/>
</dbReference>